<organism evidence="1 2">
    <name type="scientific">Beauveria bassiana D1-5</name>
    <dbReference type="NCBI Taxonomy" id="1245745"/>
    <lineage>
        <taxon>Eukaryota</taxon>
        <taxon>Fungi</taxon>
        <taxon>Dikarya</taxon>
        <taxon>Ascomycota</taxon>
        <taxon>Pezizomycotina</taxon>
        <taxon>Sordariomycetes</taxon>
        <taxon>Hypocreomycetidae</taxon>
        <taxon>Hypocreales</taxon>
        <taxon>Cordycipitaceae</taxon>
        <taxon>Beauveria</taxon>
    </lineage>
</organism>
<evidence type="ECO:0000313" key="2">
    <source>
        <dbReference type="Proteomes" id="UP000030106"/>
    </source>
</evidence>
<proteinExistence type="predicted"/>
<dbReference type="HOGENOM" id="CLU_2120660_0_0_1"/>
<evidence type="ECO:0000313" key="1">
    <source>
        <dbReference type="EMBL" id="KGQ10193.1"/>
    </source>
</evidence>
<dbReference type="AlphaFoldDB" id="A0A0A2VRJ4"/>
<name>A0A0A2VRJ4_BEABA</name>
<gene>
    <name evidence="1" type="ORF">BBAD15_g4465</name>
</gene>
<comment type="caution">
    <text evidence="1">The sequence shown here is derived from an EMBL/GenBank/DDBJ whole genome shotgun (WGS) entry which is preliminary data.</text>
</comment>
<dbReference type="OrthoDB" id="5079280at2759"/>
<accession>A0A0A2VRJ4</accession>
<sequence length="139" mass="15882">MFVRDCRELVEAMLQQEFEGSGMEATTIVYKNAEEIMKTSKMGLWAQSAVQESVVINMRMPGIKRFLRNLAEMGVGVTAEYQGVLYKFVPSTCEDASFHSALADEETRRKQISNLERRRPAPVCSVLRLDCPKWEWVVT</sequence>
<protein>
    <submittedName>
        <fullName evidence="1">Uncharacterized protein</fullName>
    </submittedName>
</protein>
<dbReference type="EMBL" id="ANFO01000347">
    <property type="protein sequence ID" value="KGQ10193.1"/>
    <property type="molecule type" value="Genomic_DNA"/>
</dbReference>
<dbReference type="Proteomes" id="UP000030106">
    <property type="component" value="Unassembled WGS sequence"/>
</dbReference>
<reference evidence="1 2" key="1">
    <citation type="submission" date="2012-10" db="EMBL/GenBank/DDBJ databases">
        <title>Genome sequencing and analysis of entomopathogenic fungi Beauveria bassiana D1-5.</title>
        <authorList>
            <person name="Li Q."/>
            <person name="Wang L."/>
            <person name="Zhang Z."/>
            <person name="Wang Q."/>
            <person name="Ren J."/>
            <person name="Wang M."/>
            <person name="Xu W."/>
            <person name="Wang J."/>
            <person name="Lu Y."/>
            <person name="Du Q."/>
            <person name="Sun Z."/>
        </authorList>
    </citation>
    <scope>NUCLEOTIDE SEQUENCE [LARGE SCALE GENOMIC DNA]</scope>
    <source>
        <strain evidence="1 2">D1-5</strain>
    </source>
</reference>